<feature type="compositionally biased region" description="Basic and acidic residues" evidence="1">
    <location>
        <begin position="391"/>
        <end position="428"/>
    </location>
</feature>
<feature type="compositionally biased region" description="Polar residues" evidence="1">
    <location>
        <begin position="563"/>
        <end position="572"/>
    </location>
</feature>
<evidence type="ECO:0000256" key="1">
    <source>
        <dbReference type="SAM" id="MobiDB-lite"/>
    </source>
</evidence>
<feature type="region of interest" description="Disordered" evidence="1">
    <location>
        <begin position="72"/>
        <end position="163"/>
    </location>
</feature>
<feature type="compositionally biased region" description="Low complexity" evidence="1">
    <location>
        <begin position="553"/>
        <end position="562"/>
    </location>
</feature>
<feature type="compositionally biased region" description="Basic and acidic residues" evidence="1">
    <location>
        <begin position="205"/>
        <end position="233"/>
    </location>
</feature>
<name>A0A7S4CTE5_9EUGL</name>
<feature type="region of interest" description="Disordered" evidence="1">
    <location>
        <begin position="183"/>
        <end position="258"/>
    </location>
</feature>
<gene>
    <name evidence="2" type="ORF">EGYM00163_LOCUS17100</name>
</gene>
<feature type="compositionally biased region" description="Low complexity" evidence="1">
    <location>
        <begin position="429"/>
        <end position="456"/>
    </location>
</feature>
<organism evidence="2">
    <name type="scientific">Eutreptiella gymnastica</name>
    <dbReference type="NCBI Taxonomy" id="73025"/>
    <lineage>
        <taxon>Eukaryota</taxon>
        <taxon>Discoba</taxon>
        <taxon>Euglenozoa</taxon>
        <taxon>Euglenida</taxon>
        <taxon>Spirocuta</taxon>
        <taxon>Euglenophyceae</taxon>
        <taxon>Eutreptiales</taxon>
        <taxon>Eutreptiaceae</taxon>
        <taxon>Eutreptiella</taxon>
    </lineage>
</organism>
<evidence type="ECO:0000313" key="2">
    <source>
        <dbReference type="EMBL" id="CAE0805974.1"/>
    </source>
</evidence>
<dbReference type="AlphaFoldDB" id="A0A7S4CTE5"/>
<feature type="region of interest" description="Disordered" evidence="1">
    <location>
        <begin position="391"/>
        <end position="610"/>
    </location>
</feature>
<feature type="compositionally biased region" description="Low complexity" evidence="1">
    <location>
        <begin position="90"/>
        <end position="108"/>
    </location>
</feature>
<feature type="compositionally biased region" description="Basic and acidic residues" evidence="1">
    <location>
        <begin position="34"/>
        <end position="58"/>
    </location>
</feature>
<feature type="compositionally biased region" description="Basic and acidic residues" evidence="1">
    <location>
        <begin position="591"/>
        <end position="602"/>
    </location>
</feature>
<protein>
    <submittedName>
        <fullName evidence="2">Uncharacterized protein</fullName>
    </submittedName>
</protein>
<accession>A0A7S4CTE5</accession>
<feature type="region of interest" description="Disordered" evidence="1">
    <location>
        <begin position="27"/>
        <end position="58"/>
    </location>
</feature>
<feature type="compositionally biased region" description="Low complexity" evidence="1">
    <location>
        <begin position="138"/>
        <end position="163"/>
    </location>
</feature>
<feature type="compositionally biased region" description="Acidic residues" evidence="1">
    <location>
        <begin position="503"/>
        <end position="512"/>
    </location>
</feature>
<sequence length="610" mass="69472">MTRGPNFSDWRRASWLDEAGTNWWSDWDSQLGRSTERSDGTGRLIDVDPKTASRQRWEKEKQLNELIAQGLKNLNELRNPASVSVESTRRSPASSRGRSPSSARSCCRPHTTTRNGAEPRQPVRRQLYEGVTSKVDCSPRQPRSSSQVAPSQSRRARSQSPASQFAYFHSGYVKTRAPEPAWQPHAWGSPLNARKGLPPKPPRSKSQDRSGRPKKLTREELEEFYARQEDLQQKRLSRQPLPEPEHIPRVRSASQERVPRESQVWDTLYVHAVQSREKRKHMVEYAQQQKAHAEEKEAAQYLKAPKKKVGPNDAHERLYNDRERLMKERKEIEKKVDVQFHAVCTFHPEIHHRLTEHDRGESQEEMTERLFQEAEQRAGRIEKKRDLYASKEKSAIEKEHRLADHHYARRAQREEERARERKMREMELQHLAAEAAQAEAKARAQTEAQARAQAREPTPPPPGPDLEPEPEPNTTTEETTDDNESRPQPTSKPVVKQSPDFDVVSDDEDSSTDDQALRRQIAQSRPPPASSSALEQARAALRSIGVDSESEKSAASSSTDSTPQFRRQSSGTLRERLAAPPPRSSQPAALHESDSGLIHESDLWTDSSTG</sequence>
<reference evidence="2" key="1">
    <citation type="submission" date="2021-01" db="EMBL/GenBank/DDBJ databases">
        <authorList>
            <person name="Corre E."/>
            <person name="Pelletier E."/>
            <person name="Niang G."/>
            <person name="Scheremetjew M."/>
            <person name="Finn R."/>
            <person name="Kale V."/>
            <person name="Holt S."/>
            <person name="Cochrane G."/>
            <person name="Meng A."/>
            <person name="Brown T."/>
            <person name="Cohen L."/>
        </authorList>
    </citation>
    <scope>NUCLEOTIDE SEQUENCE</scope>
    <source>
        <strain evidence="2">CCMP1594</strain>
    </source>
</reference>
<dbReference type="EMBL" id="HBJA01048428">
    <property type="protein sequence ID" value="CAE0805974.1"/>
    <property type="molecule type" value="Transcribed_RNA"/>
</dbReference>
<proteinExistence type="predicted"/>